<dbReference type="EMBL" id="LR796305">
    <property type="protein sequence ID" value="CAB4135633.1"/>
    <property type="molecule type" value="Genomic_DNA"/>
</dbReference>
<evidence type="ECO:0000313" key="7">
    <source>
        <dbReference type="EMBL" id="CAB4188805.1"/>
    </source>
</evidence>
<dbReference type="EMBL" id="LR797434">
    <property type="protein sequence ID" value="CAB4216139.1"/>
    <property type="molecule type" value="Genomic_DNA"/>
</dbReference>
<dbReference type="EMBL" id="LR798423">
    <property type="protein sequence ID" value="CAB5230743.1"/>
    <property type="molecule type" value="Genomic_DNA"/>
</dbReference>
<protein>
    <submittedName>
        <fullName evidence="5">Uncharacterized protein</fullName>
    </submittedName>
</protein>
<dbReference type="EMBL" id="LR797180">
    <property type="protein sequence ID" value="CAB4191942.1"/>
    <property type="molecule type" value="Genomic_DNA"/>
</dbReference>
<gene>
    <name evidence="6" type="ORF">UFOVP1031_22</name>
    <name evidence="7" type="ORF">UFOVP1172_113</name>
    <name evidence="8" type="ORF">UFOVP1240_18</name>
    <name evidence="9" type="ORF">UFOVP1486_75</name>
    <name evidence="11" type="ORF">UFOVP1578_94</name>
    <name evidence="10" type="ORF">UFOVP1630_86</name>
    <name evidence="1" type="ORF">UFOVP288_35</name>
    <name evidence="2" type="ORF">UFOVP483_4</name>
    <name evidence="3" type="ORF">UFOVP573_80</name>
    <name evidence="4" type="ORF">UFOVP769_35</name>
    <name evidence="5" type="ORF">UFOVP962_3</name>
</gene>
<dbReference type="EMBL" id="LR796917">
    <property type="protein sequence ID" value="CAB4173659.1"/>
    <property type="molecule type" value="Genomic_DNA"/>
</dbReference>
<evidence type="ECO:0000313" key="4">
    <source>
        <dbReference type="EMBL" id="CAB4161150.1"/>
    </source>
</evidence>
<dbReference type="EMBL" id="LR797130">
    <property type="protein sequence ID" value="CAB4188805.1"/>
    <property type="molecule type" value="Genomic_DNA"/>
</dbReference>
<organism evidence="5">
    <name type="scientific">uncultured Caudovirales phage</name>
    <dbReference type="NCBI Taxonomy" id="2100421"/>
    <lineage>
        <taxon>Viruses</taxon>
        <taxon>Duplodnaviria</taxon>
        <taxon>Heunggongvirae</taxon>
        <taxon>Uroviricota</taxon>
        <taxon>Caudoviricetes</taxon>
        <taxon>Peduoviridae</taxon>
        <taxon>Maltschvirus</taxon>
        <taxon>Maltschvirus maltsch</taxon>
    </lineage>
</organism>
<evidence type="ECO:0000313" key="9">
    <source>
        <dbReference type="EMBL" id="CAB4216139.1"/>
    </source>
</evidence>
<evidence type="ECO:0000313" key="10">
    <source>
        <dbReference type="EMBL" id="CAB4220138.1"/>
    </source>
</evidence>
<evidence type="ECO:0000313" key="1">
    <source>
        <dbReference type="EMBL" id="CAB4135633.1"/>
    </source>
</evidence>
<accession>A0A6J5PP17</accession>
<name>A0A6J5PP17_9CAUD</name>
<dbReference type="EMBL" id="LR796548">
    <property type="protein sequence ID" value="CAB4150955.1"/>
    <property type="molecule type" value="Genomic_DNA"/>
</dbReference>
<evidence type="ECO:0000313" key="3">
    <source>
        <dbReference type="EMBL" id="CAB4150955.1"/>
    </source>
</evidence>
<dbReference type="EMBL" id="LR796709">
    <property type="protein sequence ID" value="CAB4161150.1"/>
    <property type="molecule type" value="Genomic_DNA"/>
</dbReference>
<evidence type="ECO:0000313" key="5">
    <source>
        <dbReference type="EMBL" id="CAB4173659.1"/>
    </source>
</evidence>
<dbReference type="EMBL" id="LR796980">
    <property type="protein sequence ID" value="CAB4179019.1"/>
    <property type="molecule type" value="Genomic_DNA"/>
</dbReference>
<dbReference type="EMBL" id="LR797492">
    <property type="protein sequence ID" value="CAB4220138.1"/>
    <property type="molecule type" value="Genomic_DNA"/>
</dbReference>
<evidence type="ECO:0000313" key="11">
    <source>
        <dbReference type="EMBL" id="CAB5230743.1"/>
    </source>
</evidence>
<sequence length="215" mass="24549">MSFTSIKTLKDLEKAVIPAQGTGKGVKKYFTLQSGDSFKIRFRQELTEDASNYNEEIGTGISVPVVTSPVNWKWRVASTASFEKFNYRCWATEQSVTDKAWKPKPHLLINIVVEVEPGVWEPRILDTTFNQRHVGLTLIEYAKEFGTITDREYKYSRTGSSASDTNYSLIPLNVSEMPKAVKELPMHDLESVYMTLSYEKQQIFLTTGELNKDSW</sequence>
<evidence type="ECO:0000313" key="6">
    <source>
        <dbReference type="EMBL" id="CAB4179019.1"/>
    </source>
</evidence>
<proteinExistence type="predicted"/>
<evidence type="ECO:0000313" key="2">
    <source>
        <dbReference type="EMBL" id="CAB4146042.1"/>
    </source>
</evidence>
<evidence type="ECO:0000313" key="8">
    <source>
        <dbReference type="EMBL" id="CAB4191942.1"/>
    </source>
</evidence>
<dbReference type="EMBL" id="LR796461">
    <property type="protein sequence ID" value="CAB4146042.1"/>
    <property type="molecule type" value="Genomic_DNA"/>
</dbReference>
<reference evidence="5" key="1">
    <citation type="submission" date="2020-05" db="EMBL/GenBank/DDBJ databases">
        <authorList>
            <person name="Chiriac C."/>
            <person name="Salcher M."/>
            <person name="Ghai R."/>
            <person name="Kavagutti S V."/>
        </authorList>
    </citation>
    <scope>NUCLEOTIDE SEQUENCE</scope>
</reference>